<name>A0A7T5UI78_9BACT</name>
<reference evidence="1 2" key="1">
    <citation type="submission" date="2020-07" db="EMBL/GenBank/DDBJ databases">
        <title>Huge and variable diversity of episymbiotic CPR bacteria and DPANN archaea in groundwater ecosystems.</title>
        <authorList>
            <person name="He C.Y."/>
            <person name="Keren R."/>
            <person name="Whittaker M."/>
            <person name="Farag I.F."/>
            <person name="Doudna J."/>
            <person name="Cate J.H.D."/>
            <person name="Banfield J.F."/>
        </authorList>
    </citation>
    <scope>NUCLEOTIDE SEQUENCE [LARGE SCALE GENOMIC DNA]</scope>
    <source>
        <strain evidence="1">NC_groundwater_70_Ag_B-0.1um_54_66</strain>
    </source>
</reference>
<organism evidence="1 2">
    <name type="scientific">Micavibrio aeruginosavorus</name>
    <dbReference type="NCBI Taxonomy" id="349221"/>
    <lineage>
        <taxon>Bacteria</taxon>
        <taxon>Pseudomonadati</taxon>
        <taxon>Bdellovibrionota</taxon>
        <taxon>Bdellovibrionia</taxon>
        <taxon>Bdellovibrionales</taxon>
        <taxon>Pseudobdellovibrionaceae</taxon>
        <taxon>Micavibrio</taxon>
    </lineage>
</organism>
<sequence length="88" mass="9619">MSSMMKYAAIFTVAGLGAMAYISNYKNEIENPNQPLVTCADDGTCRPKGLHSTSRLEKDPTVIRYAREGQCDKMQGNAQLACMNVSPN</sequence>
<dbReference type="EMBL" id="CP066681">
    <property type="protein sequence ID" value="QQG37180.1"/>
    <property type="molecule type" value="Genomic_DNA"/>
</dbReference>
<evidence type="ECO:0000313" key="1">
    <source>
        <dbReference type="EMBL" id="QQG37180.1"/>
    </source>
</evidence>
<evidence type="ECO:0000313" key="2">
    <source>
        <dbReference type="Proteomes" id="UP000595362"/>
    </source>
</evidence>
<dbReference type="Proteomes" id="UP000595362">
    <property type="component" value="Chromosome"/>
</dbReference>
<accession>A0A7T5UI78</accession>
<proteinExistence type="predicted"/>
<dbReference type="AlphaFoldDB" id="A0A7T5UI78"/>
<protein>
    <submittedName>
        <fullName evidence="1">Uncharacterized protein</fullName>
    </submittedName>
</protein>
<gene>
    <name evidence="1" type="ORF">HYS17_05305</name>
</gene>